<dbReference type="GO" id="GO:0015031">
    <property type="term" value="P:protein transport"/>
    <property type="evidence" value="ECO:0007669"/>
    <property type="project" value="UniProtKB-KW"/>
</dbReference>
<dbReference type="AlphaFoldDB" id="A0A9Q0FV16"/>
<evidence type="ECO:0000259" key="5">
    <source>
        <dbReference type="Pfam" id="PF03081"/>
    </source>
</evidence>
<dbReference type="Pfam" id="PF20669">
    <property type="entry name" value="Exo70_N"/>
    <property type="match status" value="1"/>
</dbReference>
<dbReference type="GO" id="GO:0006887">
    <property type="term" value="P:exocytosis"/>
    <property type="evidence" value="ECO:0007669"/>
    <property type="project" value="UniProtKB-KW"/>
</dbReference>
<comment type="similarity">
    <text evidence="1 3">Belongs to the EXO70 family.</text>
</comment>
<evidence type="ECO:0000256" key="1">
    <source>
        <dbReference type="ARBA" id="ARBA00006756"/>
    </source>
</evidence>
<accession>A0A9Q0FV16</accession>
<reference evidence="7" key="1">
    <citation type="submission" date="2022-02" db="EMBL/GenBank/DDBJ databases">
        <authorList>
            <person name="Henning P.M."/>
            <person name="McCubbin A.G."/>
            <person name="Shore J.S."/>
        </authorList>
    </citation>
    <scope>NUCLEOTIDE SEQUENCE</scope>
    <source>
        <strain evidence="7">F60SS</strain>
        <tissue evidence="7">Leaves</tissue>
    </source>
</reference>
<dbReference type="PANTHER" id="PTHR12542:SF17">
    <property type="entry name" value="EXOCYST SUBUNIT EXO70 FAMILY PROTEIN"/>
    <property type="match status" value="1"/>
</dbReference>
<gene>
    <name evidence="6" type="ORF">Tsubulata_016535</name>
    <name evidence="7" type="ORF">Tsubulata_039945</name>
</gene>
<comment type="function">
    <text evidence="3">Component of the exocyst complex.</text>
</comment>
<sequence>MRSIFFKASSPSSTPPPATQPRHTFSDTLMDENIENARSLIFKWDASDPSTYCNTTSLFSSDNRAEAKEYLNAITALQSAMQHYISGDSSSSSEKLIFAQHLMQIAMKRLEKEFYQILKSNRQYLDPESVSTSSVRSRSSVTSLSSSAVTSDAEDDQSDDESPSREVESVSEVERASILAMDDLKAIADCMIGAGYAKECVKIYKIIRKSIVDEALYHLGIERLLTSSQIQKMDWEVLEIKVKSWLNAIKVSVKTLFYGERVLCDYVFASSPSIRESCFTEITQEGALSLFLFAENVAKTKRIPEKLFKVLDLYEAISDLWPEIETIFSFESTSSVKTQAINSLVKLGDAVRGILIEFESAIQKDNSRTPVPGGGIHPLTRYVMNYISFLCDYNGILVDILADWPLPVPSRLPESYFDSPPVSAEEDELTSALAARLAWLVLVLLCKLDGKAELYKDVALSYLFLANNLQYVVNKAKKSNMKFLLGEDWIAKHEAKVRQYAANYERMGWSKVFEALPVNNNRAEMTASQVADVFKRFNSAFEEAYKRQSSWVVQDTKLREDIKVSVAKKVGPVYGEFYRRFRAVVAGREGVVRFAPDDLGNYMSDLLHGTGGPGSVSSTHSSTSSASGHTRRGGRSR</sequence>
<dbReference type="EMBL" id="JAKUCV010003649">
    <property type="protein sequence ID" value="KAJ4838121.1"/>
    <property type="molecule type" value="Genomic_DNA"/>
</dbReference>
<dbReference type="Gene3D" id="1.20.1280.170">
    <property type="entry name" value="Exocyst complex component Exo70"/>
    <property type="match status" value="1"/>
</dbReference>
<keyword evidence="2 3" id="KW-0813">Transport</keyword>
<dbReference type="GO" id="GO:0000145">
    <property type="term" value="C:exocyst"/>
    <property type="evidence" value="ECO:0007669"/>
    <property type="project" value="InterPro"/>
</dbReference>
<feature type="domain" description="Exocyst complex subunit Exo70 C-terminal" evidence="5">
    <location>
        <begin position="243"/>
        <end position="605"/>
    </location>
</feature>
<feature type="region of interest" description="Disordered" evidence="4">
    <location>
        <begin position="143"/>
        <end position="171"/>
    </location>
</feature>
<proteinExistence type="inferred from homology"/>
<dbReference type="OrthoDB" id="1922221at2759"/>
<dbReference type="Pfam" id="PF03081">
    <property type="entry name" value="Exo70_C"/>
    <property type="match status" value="1"/>
</dbReference>
<keyword evidence="3" id="KW-0268">Exocytosis</keyword>
<keyword evidence="8" id="KW-1185">Reference proteome</keyword>
<feature type="region of interest" description="Disordered" evidence="4">
    <location>
        <begin position="610"/>
        <end position="637"/>
    </location>
</feature>
<feature type="compositionally biased region" description="Basic and acidic residues" evidence="4">
    <location>
        <begin position="162"/>
        <end position="171"/>
    </location>
</feature>
<evidence type="ECO:0000313" key="8">
    <source>
        <dbReference type="Proteomes" id="UP001141552"/>
    </source>
</evidence>
<dbReference type="GO" id="GO:0005546">
    <property type="term" value="F:phosphatidylinositol-4,5-bisphosphate binding"/>
    <property type="evidence" value="ECO:0007669"/>
    <property type="project" value="InterPro"/>
</dbReference>
<protein>
    <recommendedName>
        <fullName evidence="3">Exocyst subunit Exo70 family protein</fullName>
    </recommendedName>
</protein>
<dbReference type="InterPro" id="IPR046364">
    <property type="entry name" value="Exo70_C"/>
</dbReference>
<name>A0A9Q0FV16_9ROSI</name>
<organism evidence="7 8">
    <name type="scientific">Turnera subulata</name>
    <dbReference type="NCBI Taxonomy" id="218843"/>
    <lineage>
        <taxon>Eukaryota</taxon>
        <taxon>Viridiplantae</taxon>
        <taxon>Streptophyta</taxon>
        <taxon>Embryophyta</taxon>
        <taxon>Tracheophyta</taxon>
        <taxon>Spermatophyta</taxon>
        <taxon>Magnoliopsida</taxon>
        <taxon>eudicotyledons</taxon>
        <taxon>Gunneridae</taxon>
        <taxon>Pentapetalae</taxon>
        <taxon>rosids</taxon>
        <taxon>fabids</taxon>
        <taxon>Malpighiales</taxon>
        <taxon>Passifloraceae</taxon>
        <taxon>Turnera</taxon>
    </lineage>
</organism>
<evidence type="ECO:0000313" key="7">
    <source>
        <dbReference type="EMBL" id="KAJ4838121.1"/>
    </source>
</evidence>
<evidence type="ECO:0000256" key="2">
    <source>
        <dbReference type="ARBA" id="ARBA00022448"/>
    </source>
</evidence>
<evidence type="ECO:0000256" key="3">
    <source>
        <dbReference type="RuleBase" id="RU365026"/>
    </source>
</evidence>
<feature type="compositionally biased region" description="Acidic residues" evidence="4">
    <location>
        <begin position="152"/>
        <end position="161"/>
    </location>
</feature>
<evidence type="ECO:0000313" key="6">
    <source>
        <dbReference type="EMBL" id="KAJ4834002.1"/>
    </source>
</evidence>
<dbReference type="InterPro" id="IPR004140">
    <property type="entry name" value="Exo70"/>
</dbReference>
<dbReference type="InterPro" id="IPR016159">
    <property type="entry name" value="Cullin_repeat-like_dom_sf"/>
</dbReference>
<dbReference type="EMBL" id="JAKUCV010004801">
    <property type="protein sequence ID" value="KAJ4834002.1"/>
    <property type="molecule type" value="Genomic_DNA"/>
</dbReference>
<keyword evidence="3" id="KW-0653">Protein transport</keyword>
<comment type="caution">
    <text evidence="7">The sequence shown here is derived from an EMBL/GenBank/DDBJ whole genome shotgun (WGS) entry which is preliminary data.</text>
</comment>
<dbReference type="SUPFAM" id="SSF74788">
    <property type="entry name" value="Cullin repeat-like"/>
    <property type="match status" value="1"/>
</dbReference>
<reference evidence="7" key="2">
    <citation type="journal article" date="2023" name="Plants (Basel)">
        <title>Annotation of the Turnera subulata (Passifloraceae) Draft Genome Reveals the S-Locus Evolved after the Divergence of Turneroideae from Passifloroideae in a Stepwise Manner.</title>
        <authorList>
            <person name="Henning P.M."/>
            <person name="Roalson E.H."/>
            <person name="Mir W."/>
            <person name="McCubbin A.G."/>
            <person name="Shore J.S."/>
        </authorList>
    </citation>
    <scope>NUCLEOTIDE SEQUENCE</scope>
    <source>
        <strain evidence="7">F60SS</strain>
    </source>
</reference>
<feature type="region of interest" description="Disordered" evidence="4">
    <location>
        <begin position="1"/>
        <end position="22"/>
    </location>
</feature>
<dbReference type="PANTHER" id="PTHR12542">
    <property type="entry name" value="EXOCYST COMPLEX PROTEIN EXO70"/>
    <property type="match status" value="1"/>
</dbReference>
<feature type="compositionally biased region" description="Low complexity" evidence="4">
    <location>
        <begin position="615"/>
        <end position="628"/>
    </location>
</feature>
<dbReference type="Proteomes" id="UP001141552">
    <property type="component" value="Unassembled WGS sequence"/>
</dbReference>
<dbReference type="FunFam" id="1.20.1280.170:FF:000003">
    <property type="entry name" value="Exocyst subunit Exo70 family protein"/>
    <property type="match status" value="1"/>
</dbReference>
<evidence type="ECO:0000256" key="4">
    <source>
        <dbReference type="SAM" id="MobiDB-lite"/>
    </source>
</evidence>